<dbReference type="AlphaFoldDB" id="A0A7Z1ADX3"/>
<dbReference type="EMBL" id="MARB01000023">
    <property type="protein sequence ID" value="ODJ86380.1"/>
    <property type="molecule type" value="Genomic_DNA"/>
</dbReference>
<keyword evidence="1" id="KW-0812">Transmembrane</keyword>
<sequence>MISVIILFGALILIAGLIILFSPEIVLGYLKDKQERPGLHILAVIGRLILGILLISQAAQAKFPLIIEILGWLSVIAAVVLTVIGRKGFRSLVSWSLSIAKTYSRVGGLLASAFGVFLIYAFL</sequence>
<proteinExistence type="predicted"/>
<dbReference type="Proteomes" id="UP000094769">
    <property type="component" value="Unassembled WGS sequence"/>
</dbReference>
<comment type="caution">
    <text evidence="2">The sequence shown here is derived from an EMBL/GenBank/DDBJ whole genome shotgun (WGS) entry which is preliminary data.</text>
</comment>
<organism evidence="2 3">
    <name type="scientific">Candidatus Thiodiazotropha endolucinida</name>
    <dbReference type="NCBI Taxonomy" id="1655433"/>
    <lineage>
        <taxon>Bacteria</taxon>
        <taxon>Pseudomonadati</taxon>
        <taxon>Pseudomonadota</taxon>
        <taxon>Gammaproteobacteria</taxon>
        <taxon>Chromatiales</taxon>
        <taxon>Sedimenticolaceae</taxon>
        <taxon>Candidatus Thiodiazotropha</taxon>
    </lineage>
</organism>
<evidence type="ECO:0000313" key="2">
    <source>
        <dbReference type="EMBL" id="ODJ86380.1"/>
    </source>
</evidence>
<feature type="transmembrane region" description="Helical" evidence="1">
    <location>
        <begin position="65"/>
        <end position="85"/>
    </location>
</feature>
<feature type="transmembrane region" description="Helical" evidence="1">
    <location>
        <begin position="39"/>
        <end position="59"/>
    </location>
</feature>
<gene>
    <name evidence="2" type="ORF">CODIS_34400</name>
</gene>
<keyword evidence="1" id="KW-0472">Membrane</keyword>
<evidence type="ECO:0000313" key="3">
    <source>
        <dbReference type="Proteomes" id="UP000094769"/>
    </source>
</evidence>
<protein>
    <submittedName>
        <fullName evidence="2">Uncharacterized protein</fullName>
    </submittedName>
</protein>
<feature type="transmembrane region" description="Helical" evidence="1">
    <location>
        <begin position="106"/>
        <end position="122"/>
    </location>
</feature>
<evidence type="ECO:0000256" key="1">
    <source>
        <dbReference type="SAM" id="Phobius"/>
    </source>
</evidence>
<name>A0A7Z1ADX3_9GAMM</name>
<dbReference type="RefSeq" id="WP_069127177.1">
    <property type="nucleotide sequence ID" value="NZ_MARB01000023.1"/>
</dbReference>
<keyword evidence="3" id="KW-1185">Reference proteome</keyword>
<feature type="transmembrane region" description="Helical" evidence="1">
    <location>
        <begin position="6"/>
        <end position="27"/>
    </location>
</feature>
<reference evidence="2 3" key="1">
    <citation type="submission" date="2016-06" db="EMBL/GenBank/DDBJ databases">
        <title>Genome sequence of endosymbiont of Candidatus Endolucinida thiodiazotropha.</title>
        <authorList>
            <person name="Poehlein A."/>
            <person name="Koenig S."/>
            <person name="Heiden S.E."/>
            <person name="Thuermer A."/>
            <person name="Voget S."/>
            <person name="Daniel R."/>
            <person name="Markert S."/>
            <person name="Gros O."/>
            <person name="Schweder T."/>
        </authorList>
    </citation>
    <scope>NUCLEOTIDE SEQUENCE [LARGE SCALE GENOMIC DNA]</scope>
    <source>
        <strain evidence="2 3">COS</strain>
    </source>
</reference>
<keyword evidence="1" id="KW-1133">Transmembrane helix</keyword>
<accession>A0A7Z1ADX3</accession>
<dbReference type="OrthoDB" id="1120647at2"/>